<feature type="compositionally biased region" description="Basic and acidic residues" evidence="1">
    <location>
        <begin position="32"/>
        <end position="41"/>
    </location>
</feature>
<feature type="region of interest" description="Disordered" evidence="1">
    <location>
        <begin position="32"/>
        <end position="80"/>
    </location>
</feature>
<feature type="compositionally biased region" description="Basic and acidic residues" evidence="1">
    <location>
        <begin position="59"/>
        <end position="80"/>
    </location>
</feature>
<dbReference type="AlphaFoldDB" id="A0A450RTK5"/>
<evidence type="ECO:0000313" key="2">
    <source>
        <dbReference type="EMBL" id="VFJ42491.1"/>
    </source>
</evidence>
<proteinExistence type="predicted"/>
<organism evidence="2">
    <name type="scientific">Candidatus Kentrum sp. DK</name>
    <dbReference type="NCBI Taxonomy" id="2126562"/>
    <lineage>
        <taxon>Bacteria</taxon>
        <taxon>Pseudomonadati</taxon>
        <taxon>Pseudomonadota</taxon>
        <taxon>Gammaproteobacteria</taxon>
        <taxon>Candidatus Kentrum</taxon>
    </lineage>
</organism>
<reference evidence="2" key="1">
    <citation type="submission" date="2019-02" db="EMBL/GenBank/DDBJ databases">
        <authorList>
            <person name="Gruber-Vodicka R. H."/>
            <person name="Seah K. B. B."/>
        </authorList>
    </citation>
    <scope>NUCLEOTIDE SEQUENCE</scope>
    <source>
        <strain evidence="2">BECK_DK161</strain>
    </source>
</reference>
<gene>
    <name evidence="2" type="ORF">BECKDK2373C_GA0170839_100127</name>
</gene>
<sequence>MPIPAARRAMIDAGIVADAVLALARKSEMMLRQSVEDHSEDPSVSSYAAQRPNLLSFPRAHDFPRPDGGDFLRGKTHETP</sequence>
<name>A0A450RTK5_9GAMM</name>
<evidence type="ECO:0000256" key="1">
    <source>
        <dbReference type="SAM" id="MobiDB-lite"/>
    </source>
</evidence>
<dbReference type="EMBL" id="CAADEY010000001">
    <property type="protein sequence ID" value="VFJ42491.1"/>
    <property type="molecule type" value="Genomic_DNA"/>
</dbReference>
<accession>A0A450RTK5</accession>
<protein>
    <submittedName>
        <fullName evidence="2">Uncharacterized protein</fullName>
    </submittedName>
</protein>